<organism evidence="2 3">
    <name type="scientific">Acanthoscelides obtectus</name>
    <name type="common">Bean weevil</name>
    <name type="synonym">Bruchus obtectus</name>
    <dbReference type="NCBI Taxonomy" id="200917"/>
    <lineage>
        <taxon>Eukaryota</taxon>
        <taxon>Metazoa</taxon>
        <taxon>Ecdysozoa</taxon>
        <taxon>Arthropoda</taxon>
        <taxon>Hexapoda</taxon>
        <taxon>Insecta</taxon>
        <taxon>Pterygota</taxon>
        <taxon>Neoptera</taxon>
        <taxon>Endopterygota</taxon>
        <taxon>Coleoptera</taxon>
        <taxon>Polyphaga</taxon>
        <taxon>Cucujiformia</taxon>
        <taxon>Chrysomeloidea</taxon>
        <taxon>Chrysomelidae</taxon>
        <taxon>Bruchinae</taxon>
        <taxon>Bruchini</taxon>
        <taxon>Acanthoscelides</taxon>
    </lineage>
</organism>
<proteinExistence type="predicted"/>
<comment type="caution">
    <text evidence="2">The sequence shown here is derived from an EMBL/GenBank/DDBJ whole genome shotgun (WGS) entry which is preliminary data.</text>
</comment>
<feature type="compositionally biased region" description="Basic and acidic residues" evidence="1">
    <location>
        <begin position="1"/>
        <end position="11"/>
    </location>
</feature>
<protein>
    <submittedName>
        <fullName evidence="2">Uncharacterized protein</fullName>
    </submittedName>
</protein>
<evidence type="ECO:0000313" key="2">
    <source>
        <dbReference type="EMBL" id="CAH1966855.1"/>
    </source>
</evidence>
<name>A0A9P0K420_ACAOB</name>
<evidence type="ECO:0000256" key="1">
    <source>
        <dbReference type="SAM" id="MobiDB-lite"/>
    </source>
</evidence>
<reference evidence="2" key="1">
    <citation type="submission" date="2022-03" db="EMBL/GenBank/DDBJ databases">
        <authorList>
            <person name="Sayadi A."/>
        </authorList>
    </citation>
    <scope>NUCLEOTIDE SEQUENCE</scope>
</reference>
<accession>A0A9P0K420</accession>
<evidence type="ECO:0000313" key="3">
    <source>
        <dbReference type="Proteomes" id="UP001152888"/>
    </source>
</evidence>
<gene>
    <name evidence="2" type="ORF">ACAOBT_LOCUS7066</name>
</gene>
<dbReference type="AlphaFoldDB" id="A0A9P0K420"/>
<feature type="region of interest" description="Disordered" evidence="1">
    <location>
        <begin position="1"/>
        <end position="29"/>
    </location>
</feature>
<dbReference type="Proteomes" id="UP001152888">
    <property type="component" value="Unassembled WGS sequence"/>
</dbReference>
<keyword evidence="3" id="KW-1185">Reference proteome</keyword>
<sequence>MVSWKKEEERTLISSRTKGPLPTSAPRDPGKHHFSTLWYTPFNLGYNRNRHNMFIISLHRKSKNRQTILFEWKVLMLIL</sequence>
<dbReference type="EMBL" id="CAKOFQ010006738">
    <property type="protein sequence ID" value="CAH1966855.1"/>
    <property type="molecule type" value="Genomic_DNA"/>
</dbReference>